<sequence>MPMKWPALRVIASIFLLASPGVAADLVIEPVTVTDWKAVYGRVETRDRVPARARLGGTLEELLVAEGDRVESGDQLGRVVDAKQDFQLRAIDAQIQAAQSRLENAEAELARGEELLQRGVTTVQRLDSLRTQVDVITNEIAAAQADRHVIEQQVAEGAIHAPLGGVVLDVPVTTGAVVTPGQTIATLGGGGVFLRLAVPERHATALVEGDAIRIEGPEGAHEGRLAKIYPLIENGRVIADVEVEGLSARFVDARVLVRLPVGEHQALMVPKDALITRAGLDFLNVAHEGDTVLRSVVPGPVHDVDGAAMVEILTGLRPGDVVVTGHE</sequence>
<evidence type="ECO:0000313" key="5">
    <source>
        <dbReference type="EMBL" id="SLN63558.1"/>
    </source>
</evidence>
<dbReference type="Pfam" id="PF25917">
    <property type="entry name" value="BSH_RND"/>
    <property type="match status" value="1"/>
</dbReference>
<evidence type="ECO:0000256" key="1">
    <source>
        <dbReference type="ARBA" id="ARBA00009477"/>
    </source>
</evidence>
<feature type="domain" description="Multidrug resistance protein MdtA-like barrel-sandwich hybrid" evidence="4">
    <location>
        <begin position="49"/>
        <end position="184"/>
    </location>
</feature>
<dbReference type="EMBL" id="FWFU01000005">
    <property type="protein sequence ID" value="SLN63558.1"/>
    <property type="molecule type" value="Genomic_DNA"/>
</dbReference>
<dbReference type="Gene3D" id="2.40.50.100">
    <property type="match status" value="1"/>
</dbReference>
<dbReference type="InterPro" id="IPR006143">
    <property type="entry name" value="RND_pump_MFP"/>
</dbReference>
<evidence type="ECO:0000256" key="3">
    <source>
        <dbReference type="SAM" id="SignalP"/>
    </source>
</evidence>
<dbReference type="Proteomes" id="UP000193207">
    <property type="component" value="Unassembled WGS sequence"/>
</dbReference>
<protein>
    <submittedName>
        <fullName evidence="5">Macrolide export protein MacA</fullName>
    </submittedName>
</protein>
<dbReference type="AlphaFoldDB" id="A0A1X6ZWY9"/>
<evidence type="ECO:0000313" key="6">
    <source>
        <dbReference type="Proteomes" id="UP000193207"/>
    </source>
</evidence>
<gene>
    <name evidence="5" type="primary">macA_2</name>
    <name evidence="5" type="ORF">ROH8110_03544</name>
</gene>
<feature type="signal peptide" evidence="3">
    <location>
        <begin position="1"/>
        <end position="23"/>
    </location>
</feature>
<dbReference type="PANTHER" id="PTHR30469">
    <property type="entry name" value="MULTIDRUG RESISTANCE PROTEIN MDTA"/>
    <property type="match status" value="1"/>
</dbReference>
<comment type="similarity">
    <text evidence="1">Belongs to the membrane fusion protein (MFP) (TC 8.A.1) family.</text>
</comment>
<keyword evidence="2" id="KW-0175">Coiled coil</keyword>
<name>A0A1X6ZWY9_9RHOB</name>
<accession>A0A1X6ZWY9</accession>
<dbReference type="RefSeq" id="WP_085819100.1">
    <property type="nucleotide sequence ID" value="NZ_FWFU01000005.1"/>
</dbReference>
<dbReference type="PANTHER" id="PTHR30469:SF15">
    <property type="entry name" value="HLYD FAMILY OF SECRETION PROTEINS"/>
    <property type="match status" value="1"/>
</dbReference>
<dbReference type="SUPFAM" id="SSF111369">
    <property type="entry name" value="HlyD-like secretion proteins"/>
    <property type="match status" value="1"/>
</dbReference>
<feature type="chain" id="PRO_5012462718" evidence="3">
    <location>
        <begin position="24"/>
        <end position="327"/>
    </location>
</feature>
<feature type="coiled-coil region" evidence="2">
    <location>
        <begin position="88"/>
        <end position="146"/>
    </location>
</feature>
<dbReference type="NCBIfam" id="TIGR01730">
    <property type="entry name" value="RND_mfp"/>
    <property type="match status" value="1"/>
</dbReference>
<dbReference type="GO" id="GO:0015562">
    <property type="term" value="F:efflux transmembrane transporter activity"/>
    <property type="evidence" value="ECO:0007669"/>
    <property type="project" value="TreeGrafter"/>
</dbReference>
<dbReference type="GO" id="GO:1990281">
    <property type="term" value="C:efflux pump complex"/>
    <property type="evidence" value="ECO:0007669"/>
    <property type="project" value="TreeGrafter"/>
</dbReference>
<reference evidence="5 6" key="1">
    <citation type="submission" date="2017-03" db="EMBL/GenBank/DDBJ databases">
        <authorList>
            <person name="Afonso C.L."/>
            <person name="Miller P.J."/>
            <person name="Scott M.A."/>
            <person name="Spackman E."/>
            <person name="Goraichik I."/>
            <person name="Dimitrov K.M."/>
            <person name="Suarez D.L."/>
            <person name="Swayne D.E."/>
        </authorList>
    </citation>
    <scope>NUCLEOTIDE SEQUENCE [LARGE SCALE GENOMIC DNA]</scope>
    <source>
        <strain evidence="5 6">CECT 8110</strain>
    </source>
</reference>
<proteinExistence type="inferred from homology"/>
<keyword evidence="6" id="KW-1185">Reference proteome</keyword>
<dbReference type="Gene3D" id="2.40.420.20">
    <property type="match status" value="1"/>
</dbReference>
<keyword evidence="3" id="KW-0732">Signal</keyword>
<evidence type="ECO:0000256" key="2">
    <source>
        <dbReference type="SAM" id="Coils"/>
    </source>
</evidence>
<dbReference type="Gene3D" id="1.10.287.470">
    <property type="entry name" value="Helix hairpin bin"/>
    <property type="match status" value="1"/>
</dbReference>
<dbReference type="InterPro" id="IPR058625">
    <property type="entry name" value="MdtA-like_BSH"/>
</dbReference>
<evidence type="ECO:0000259" key="4">
    <source>
        <dbReference type="Pfam" id="PF25917"/>
    </source>
</evidence>
<organism evidence="5 6">
    <name type="scientific">Roseovarius halotolerans</name>
    <dbReference type="NCBI Taxonomy" id="505353"/>
    <lineage>
        <taxon>Bacteria</taxon>
        <taxon>Pseudomonadati</taxon>
        <taxon>Pseudomonadota</taxon>
        <taxon>Alphaproteobacteria</taxon>
        <taxon>Rhodobacterales</taxon>
        <taxon>Roseobacteraceae</taxon>
        <taxon>Roseovarius</taxon>
    </lineage>
</organism>